<feature type="transmembrane region" description="Helical" evidence="5">
    <location>
        <begin position="12"/>
        <end position="39"/>
    </location>
</feature>
<proteinExistence type="predicted"/>
<keyword evidence="2 5" id="KW-0812">Transmembrane</keyword>
<gene>
    <name evidence="7" type="ORF">HTZ77_10635</name>
</gene>
<dbReference type="EMBL" id="JABWGN010000004">
    <property type="protein sequence ID" value="NUW31881.1"/>
    <property type="molecule type" value="Genomic_DNA"/>
</dbReference>
<dbReference type="Proteomes" id="UP000586042">
    <property type="component" value="Unassembled WGS sequence"/>
</dbReference>
<dbReference type="PANTHER" id="PTHR42718">
    <property type="entry name" value="MAJOR FACILITATOR SUPERFAMILY MULTIDRUG TRANSPORTER MFSC"/>
    <property type="match status" value="1"/>
</dbReference>
<feature type="transmembrane region" description="Helical" evidence="5">
    <location>
        <begin position="140"/>
        <end position="162"/>
    </location>
</feature>
<feature type="transmembrane region" description="Helical" evidence="5">
    <location>
        <begin position="233"/>
        <end position="251"/>
    </location>
</feature>
<evidence type="ECO:0000313" key="7">
    <source>
        <dbReference type="EMBL" id="NUW31881.1"/>
    </source>
</evidence>
<evidence type="ECO:0000256" key="1">
    <source>
        <dbReference type="ARBA" id="ARBA00004651"/>
    </source>
</evidence>
<dbReference type="Pfam" id="PF07690">
    <property type="entry name" value="MFS_1"/>
    <property type="match status" value="1"/>
</dbReference>
<feature type="transmembrane region" description="Helical" evidence="5">
    <location>
        <begin position="474"/>
        <end position="493"/>
    </location>
</feature>
<feature type="transmembrane region" description="Helical" evidence="5">
    <location>
        <begin position="263"/>
        <end position="280"/>
    </location>
</feature>
<reference evidence="7 8" key="1">
    <citation type="submission" date="2020-06" db="EMBL/GenBank/DDBJ databases">
        <title>Nonomuraea sp. SMC257, a novel actinomycete isolated from soil.</title>
        <authorList>
            <person name="Chanama M."/>
        </authorList>
    </citation>
    <scope>NUCLEOTIDE SEQUENCE [LARGE SCALE GENOMIC DNA]</scope>
    <source>
        <strain evidence="7 8">SMC257</strain>
    </source>
</reference>
<evidence type="ECO:0000256" key="2">
    <source>
        <dbReference type="ARBA" id="ARBA00022692"/>
    </source>
</evidence>
<dbReference type="GO" id="GO:0005886">
    <property type="term" value="C:plasma membrane"/>
    <property type="evidence" value="ECO:0007669"/>
    <property type="project" value="UniProtKB-SubCell"/>
</dbReference>
<dbReference type="RefSeq" id="WP_175589344.1">
    <property type="nucleotide sequence ID" value="NZ_JABWGN010000004.1"/>
</dbReference>
<dbReference type="InterPro" id="IPR020846">
    <property type="entry name" value="MFS_dom"/>
</dbReference>
<name>A0A7Y6I5L4_9ACTN</name>
<dbReference type="Gene3D" id="1.20.1720.10">
    <property type="entry name" value="Multidrug resistance protein D"/>
    <property type="match status" value="1"/>
</dbReference>
<dbReference type="AlphaFoldDB" id="A0A7Y6I5L4"/>
<keyword evidence="4 5" id="KW-0472">Membrane</keyword>
<feature type="transmembrane region" description="Helical" evidence="5">
    <location>
        <begin position="393"/>
        <end position="418"/>
    </location>
</feature>
<feature type="transmembrane region" description="Helical" evidence="5">
    <location>
        <begin position="107"/>
        <end position="128"/>
    </location>
</feature>
<evidence type="ECO:0000256" key="3">
    <source>
        <dbReference type="ARBA" id="ARBA00022989"/>
    </source>
</evidence>
<sequence length="518" mass="51542">MPLHHDSAARRLRWAGLAALLVAEAMNLLDATIVTVAAPVVHADLGGDASAIPWFNAAYTLPFAVLLITGGRLGDLAGRRRVFALGVAGFALASAACALAPDVGTLIGLRAVQGAAAALVIPQTIGLIRTMFDGAELARAMGSIGPVMGLAAVAGPVLGAVLTHADLFGSSWRAAFLVNLPLAAAVLAAVPLLPGREAPDAADRKAAEGTGAAAHADAGRAASAGAARPRLDGTGTVLAALGTGLVVFPLIQGDATGGPARGWAMAVAGVALLVGFAFQQRRRARAGRAALVEASLFRDRGFPAALATSALFFAAMNGLSLVVVLEVQLGLGQDVLTAGLALLPWSAAMGIASWVAGARLVPRYGRRVMFAGLAVMLAGLAVTVIAYRSSATAGTLGIVAAGLAVAGAGNGLFTTPFFTAALSRVRPHETGSAAGLLNAVQQAGSTLGTAVLGGAYLRALTAGPGTEHVSAGRWAFLLGAGLLAATAVAAALMRVARPGPVLVPAESNQALARQAGEG</sequence>
<keyword evidence="3 5" id="KW-1133">Transmembrane helix</keyword>
<feature type="transmembrane region" description="Helical" evidence="5">
    <location>
        <begin position="51"/>
        <end position="70"/>
    </location>
</feature>
<dbReference type="CDD" id="cd17321">
    <property type="entry name" value="MFS_MMR_MDR_like"/>
    <property type="match status" value="1"/>
</dbReference>
<dbReference type="PROSITE" id="PS50850">
    <property type="entry name" value="MFS"/>
    <property type="match status" value="1"/>
</dbReference>
<dbReference type="PANTHER" id="PTHR42718:SF39">
    <property type="entry name" value="ACTINORHODIN TRANSPORTER-RELATED"/>
    <property type="match status" value="1"/>
</dbReference>
<dbReference type="SUPFAM" id="SSF103473">
    <property type="entry name" value="MFS general substrate transporter"/>
    <property type="match status" value="1"/>
</dbReference>
<feature type="transmembrane region" description="Helical" evidence="5">
    <location>
        <begin position="368"/>
        <end position="387"/>
    </location>
</feature>
<dbReference type="InterPro" id="IPR036259">
    <property type="entry name" value="MFS_trans_sf"/>
</dbReference>
<dbReference type="InterPro" id="IPR011701">
    <property type="entry name" value="MFS"/>
</dbReference>
<comment type="subcellular location">
    <subcellularLocation>
        <location evidence="1">Cell membrane</location>
        <topology evidence="1">Multi-pass membrane protein</topology>
    </subcellularLocation>
</comment>
<feature type="transmembrane region" description="Helical" evidence="5">
    <location>
        <begin position="301"/>
        <end position="323"/>
    </location>
</feature>
<accession>A0A7Y6I5L4</accession>
<keyword evidence="8" id="KW-1185">Reference proteome</keyword>
<feature type="transmembrane region" description="Helical" evidence="5">
    <location>
        <begin position="174"/>
        <end position="195"/>
    </location>
</feature>
<evidence type="ECO:0000259" key="6">
    <source>
        <dbReference type="PROSITE" id="PS50850"/>
    </source>
</evidence>
<dbReference type="GO" id="GO:0022857">
    <property type="term" value="F:transmembrane transporter activity"/>
    <property type="evidence" value="ECO:0007669"/>
    <property type="project" value="InterPro"/>
</dbReference>
<comment type="caution">
    <text evidence="7">The sequence shown here is derived from an EMBL/GenBank/DDBJ whole genome shotgun (WGS) entry which is preliminary data.</text>
</comment>
<dbReference type="Gene3D" id="1.20.1250.20">
    <property type="entry name" value="MFS general substrate transporter like domains"/>
    <property type="match status" value="1"/>
</dbReference>
<protein>
    <submittedName>
        <fullName evidence="7">MFS transporter</fullName>
    </submittedName>
</protein>
<evidence type="ECO:0000256" key="5">
    <source>
        <dbReference type="SAM" id="Phobius"/>
    </source>
</evidence>
<feature type="transmembrane region" description="Helical" evidence="5">
    <location>
        <begin position="335"/>
        <end position="356"/>
    </location>
</feature>
<organism evidence="7 8">
    <name type="scientific">Nonomuraea montanisoli</name>
    <dbReference type="NCBI Taxonomy" id="2741721"/>
    <lineage>
        <taxon>Bacteria</taxon>
        <taxon>Bacillati</taxon>
        <taxon>Actinomycetota</taxon>
        <taxon>Actinomycetes</taxon>
        <taxon>Streptosporangiales</taxon>
        <taxon>Streptosporangiaceae</taxon>
        <taxon>Nonomuraea</taxon>
    </lineage>
</organism>
<evidence type="ECO:0000256" key="4">
    <source>
        <dbReference type="ARBA" id="ARBA00023136"/>
    </source>
</evidence>
<feature type="domain" description="Major facilitator superfamily (MFS) profile" evidence="6">
    <location>
        <begin position="16"/>
        <end position="498"/>
    </location>
</feature>
<evidence type="ECO:0000313" key="8">
    <source>
        <dbReference type="Proteomes" id="UP000586042"/>
    </source>
</evidence>
<feature type="transmembrane region" description="Helical" evidence="5">
    <location>
        <begin position="82"/>
        <end position="101"/>
    </location>
</feature>